<comment type="caution">
    <text evidence="1">The sequence shown here is derived from an EMBL/GenBank/DDBJ whole genome shotgun (WGS) entry which is preliminary data.</text>
</comment>
<dbReference type="Proteomes" id="UP000248729">
    <property type="component" value="Unassembled WGS sequence"/>
</dbReference>
<evidence type="ECO:0000313" key="2">
    <source>
        <dbReference type="Proteomes" id="UP000248729"/>
    </source>
</evidence>
<protein>
    <submittedName>
        <fullName evidence="1">Uncharacterized protein</fullName>
    </submittedName>
</protein>
<name>A0A329E7Q2_VIBDI</name>
<dbReference type="RefSeq" id="WP_181460999.1">
    <property type="nucleotide sequence ID" value="NZ_QLTR01000014.1"/>
</dbReference>
<evidence type="ECO:0000313" key="1">
    <source>
        <dbReference type="EMBL" id="RAS62642.1"/>
    </source>
</evidence>
<organism evidence="1 2">
    <name type="scientific">Vibrio diazotrophicus</name>
    <dbReference type="NCBI Taxonomy" id="685"/>
    <lineage>
        <taxon>Bacteria</taxon>
        <taxon>Pseudomonadati</taxon>
        <taxon>Pseudomonadota</taxon>
        <taxon>Gammaproteobacteria</taxon>
        <taxon>Vibrionales</taxon>
        <taxon>Vibrionaceae</taxon>
        <taxon>Vibrio</taxon>
    </lineage>
</organism>
<dbReference type="AlphaFoldDB" id="A0A329E7Q2"/>
<dbReference type="EMBL" id="QLTR01000014">
    <property type="protein sequence ID" value="RAS62642.1"/>
    <property type="molecule type" value="Genomic_DNA"/>
</dbReference>
<sequence>MALFKVKARDGSVSLLVRARCITCARETAVNTYTAKETLLWRDPNLSSVEVIHNPSTTLHEPNGKRCVLERTEYEV</sequence>
<gene>
    <name evidence="1" type="ORF">DET48_11436</name>
</gene>
<proteinExistence type="predicted"/>
<accession>A0A329E7Q2</accession>
<reference evidence="1 2" key="1">
    <citation type="submission" date="2018-06" db="EMBL/GenBank/DDBJ databases">
        <title>Freshwater and sediment microbial communities from various areas in North America, analyzing microbe dynamics in response to fracking.</title>
        <authorList>
            <person name="Lamendella R."/>
        </authorList>
    </citation>
    <scope>NUCLEOTIDE SEQUENCE [LARGE SCALE GENOMIC DNA]</scope>
    <source>
        <strain evidence="1 2">99A</strain>
    </source>
</reference>